<dbReference type="OrthoDB" id="6293260at2"/>
<dbReference type="PANTHER" id="PTHR43792">
    <property type="entry name" value="GNAT FAMILY, PUTATIVE (AFU_ORTHOLOGUE AFUA_3G00765)-RELATED-RELATED"/>
    <property type="match status" value="1"/>
</dbReference>
<dbReference type="Pfam" id="PF13302">
    <property type="entry name" value="Acetyltransf_3"/>
    <property type="match status" value="1"/>
</dbReference>
<dbReference type="EMBL" id="LAXJ01000016">
    <property type="protein sequence ID" value="KRS11852.1"/>
    <property type="molecule type" value="Genomic_DNA"/>
</dbReference>
<reference evidence="2 3" key="1">
    <citation type="submission" date="2015-04" db="EMBL/GenBank/DDBJ databases">
        <title>The draft genome sequence of Roseovarius sp.R12b.</title>
        <authorList>
            <person name="Li G."/>
            <person name="Lai Q."/>
            <person name="Shao Z."/>
            <person name="Yan P."/>
        </authorList>
    </citation>
    <scope>NUCLEOTIDE SEQUENCE [LARGE SCALE GENOMIC DNA]</scope>
    <source>
        <strain evidence="2 3">R12B</strain>
    </source>
</reference>
<proteinExistence type="predicted"/>
<dbReference type="InterPro" id="IPR000182">
    <property type="entry name" value="GNAT_dom"/>
</dbReference>
<dbReference type="AlphaFoldDB" id="A0A0T5NSQ4"/>
<dbReference type="PATRIC" id="fig|1641875.4.peg.650"/>
<dbReference type="PANTHER" id="PTHR43792:SF1">
    <property type="entry name" value="N-ACETYLTRANSFERASE DOMAIN-CONTAINING PROTEIN"/>
    <property type="match status" value="1"/>
</dbReference>
<comment type="caution">
    <text evidence="2">The sequence shown here is derived from an EMBL/GenBank/DDBJ whole genome shotgun (WGS) entry which is preliminary data.</text>
</comment>
<evidence type="ECO:0000313" key="3">
    <source>
        <dbReference type="Proteomes" id="UP000051295"/>
    </source>
</evidence>
<dbReference type="Gene3D" id="3.40.630.30">
    <property type="match status" value="1"/>
</dbReference>
<evidence type="ECO:0000259" key="1">
    <source>
        <dbReference type="PROSITE" id="PS51186"/>
    </source>
</evidence>
<evidence type="ECO:0000313" key="2">
    <source>
        <dbReference type="EMBL" id="KRS11852.1"/>
    </source>
</evidence>
<gene>
    <name evidence="2" type="ORF">XM53_14240</name>
</gene>
<dbReference type="SUPFAM" id="SSF55729">
    <property type="entry name" value="Acyl-CoA N-acyltransferases (Nat)"/>
    <property type="match status" value="1"/>
</dbReference>
<organism evidence="2 3">
    <name type="scientific">Roseovarius atlanticus</name>
    <dbReference type="NCBI Taxonomy" id="1641875"/>
    <lineage>
        <taxon>Bacteria</taxon>
        <taxon>Pseudomonadati</taxon>
        <taxon>Pseudomonadota</taxon>
        <taxon>Alphaproteobacteria</taxon>
        <taxon>Rhodobacterales</taxon>
        <taxon>Roseobacteraceae</taxon>
        <taxon>Roseovarius</taxon>
    </lineage>
</organism>
<keyword evidence="3" id="KW-1185">Reference proteome</keyword>
<dbReference type="RefSeq" id="WP_057794443.1">
    <property type="nucleotide sequence ID" value="NZ_LAXJ01000016.1"/>
</dbReference>
<feature type="domain" description="N-acetyltransferase" evidence="1">
    <location>
        <begin position="26"/>
        <end position="200"/>
    </location>
</feature>
<dbReference type="InterPro" id="IPR051531">
    <property type="entry name" value="N-acetyltransferase"/>
</dbReference>
<dbReference type="PROSITE" id="PS51186">
    <property type="entry name" value="GNAT"/>
    <property type="match status" value="1"/>
</dbReference>
<protein>
    <recommendedName>
        <fullName evidence="1">N-acetyltransferase domain-containing protein</fullName>
    </recommendedName>
</protein>
<dbReference type="Proteomes" id="UP000051295">
    <property type="component" value="Unassembled WGS sequence"/>
</dbReference>
<dbReference type="STRING" id="1641875.XM53_14240"/>
<name>A0A0T5NSQ4_9RHOB</name>
<accession>A0A0T5NSQ4</accession>
<dbReference type="GO" id="GO:0016747">
    <property type="term" value="F:acyltransferase activity, transferring groups other than amino-acyl groups"/>
    <property type="evidence" value="ECO:0007669"/>
    <property type="project" value="InterPro"/>
</dbReference>
<dbReference type="InterPro" id="IPR016181">
    <property type="entry name" value="Acyl_CoA_acyltransferase"/>
</dbReference>
<sequence>MKEPPSRDRAVPHLPPEGLVLRTARLELRPLTLEDEDLAVALFTDPEVVRYVCDVYTPEAIKDHLPVEVERGAGGRIGIWTAKLIETGAKIGTGVLLPLPIDAKDTDWSLLVHDRYPDAEIEVGYMLLPGAWGQGFATEICVCLLQFAFEHMALDEIKAVTDPGNLASQRVLQKCGLAAEGMRRAYGEDCAGFGITRRAWGNTAQGRGAGGRRG</sequence>